<gene>
    <name evidence="1" type="ORF">EubceDRAFT1_0180</name>
</gene>
<protein>
    <submittedName>
        <fullName evidence="1">Uncharacterized protein</fullName>
    </submittedName>
</protein>
<dbReference type="STRING" id="633697.EubceDRAFT1_0180"/>
<sequence>MRQPHFVDRYRFLGDDIKIICFCFCLLRLLHMSLQNKYGCGLNTNKIYDIIDVFNRYIGYCVYVVTETDSAFCRSEKDNRKPRCS</sequence>
<organism evidence="1 2">
    <name type="scientific">Eubacterium cellulosolvens (strain ATCC 43171 / JCM 9499 / 6)</name>
    <name type="common">Cillobacterium cellulosolvens</name>
    <dbReference type="NCBI Taxonomy" id="633697"/>
    <lineage>
        <taxon>Bacteria</taxon>
        <taxon>Bacillati</taxon>
        <taxon>Bacillota</taxon>
        <taxon>Clostridia</taxon>
        <taxon>Eubacteriales</taxon>
        <taxon>Eubacteriaceae</taxon>
        <taxon>Eubacterium</taxon>
    </lineage>
</organism>
<dbReference type="AlphaFoldDB" id="I5AQG8"/>
<proteinExistence type="predicted"/>
<dbReference type="Proteomes" id="UP000005753">
    <property type="component" value="Chromosome"/>
</dbReference>
<dbReference type="HOGENOM" id="CLU_2507723_0_0_9"/>
<reference evidence="1 2" key="2">
    <citation type="submission" date="2012-02" db="EMBL/GenBank/DDBJ databases">
        <title>Improved High-Quality Draft sequence of Eubacterium cellulosolvens 6.</title>
        <authorList>
            <consortium name="US DOE Joint Genome Institute"/>
            <person name="Lucas S."/>
            <person name="Han J."/>
            <person name="Lapidus A."/>
            <person name="Cheng J.-F."/>
            <person name="Goodwin L."/>
            <person name="Pitluck S."/>
            <person name="Peters L."/>
            <person name="Mikhailova N."/>
            <person name="Gu W."/>
            <person name="Detter J.C."/>
            <person name="Han C."/>
            <person name="Tapia R."/>
            <person name="Land M."/>
            <person name="Hauser L."/>
            <person name="Kyrpides N."/>
            <person name="Ivanova N."/>
            <person name="Pagani I."/>
            <person name="Johnson E."/>
            <person name="Mukhopadhyay B."/>
            <person name="Anderson I."/>
            <person name="Woyke T."/>
        </authorList>
    </citation>
    <scope>NUCLEOTIDE SEQUENCE [LARGE SCALE GENOMIC DNA]</scope>
    <source>
        <strain evidence="1 2">6</strain>
    </source>
</reference>
<keyword evidence="2" id="KW-1185">Reference proteome</keyword>
<accession>I5AQG8</accession>
<evidence type="ECO:0000313" key="1">
    <source>
        <dbReference type="EMBL" id="EIM56041.1"/>
    </source>
</evidence>
<name>I5AQG8_EUBC6</name>
<evidence type="ECO:0000313" key="2">
    <source>
        <dbReference type="Proteomes" id="UP000005753"/>
    </source>
</evidence>
<dbReference type="EMBL" id="CM001487">
    <property type="protein sequence ID" value="EIM56041.1"/>
    <property type="molecule type" value="Genomic_DNA"/>
</dbReference>
<reference evidence="1 2" key="1">
    <citation type="submission" date="2010-08" db="EMBL/GenBank/DDBJ databases">
        <authorList>
            <consortium name="US DOE Joint Genome Institute (JGI-PGF)"/>
            <person name="Lucas S."/>
            <person name="Copeland A."/>
            <person name="Lapidus A."/>
            <person name="Cheng J.-F."/>
            <person name="Bruce D."/>
            <person name="Goodwin L."/>
            <person name="Pitluck S."/>
            <person name="Land M.L."/>
            <person name="Hauser L."/>
            <person name="Chang Y.-J."/>
            <person name="Anderson I.J."/>
            <person name="Johnson E."/>
            <person name="Mulhopadhyay B."/>
            <person name="Kyrpides N."/>
            <person name="Woyke T.J."/>
        </authorList>
    </citation>
    <scope>NUCLEOTIDE SEQUENCE [LARGE SCALE GENOMIC DNA]</scope>
    <source>
        <strain evidence="1 2">6</strain>
    </source>
</reference>